<comment type="caution">
    <text evidence="2">The sequence shown here is derived from an EMBL/GenBank/DDBJ whole genome shotgun (WGS) entry which is preliminary data.</text>
</comment>
<evidence type="ECO:0000256" key="1">
    <source>
        <dbReference type="SAM" id="Phobius"/>
    </source>
</evidence>
<evidence type="ECO:0000313" key="2">
    <source>
        <dbReference type="EMBL" id="GGJ38646.1"/>
    </source>
</evidence>
<dbReference type="Proteomes" id="UP000632222">
    <property type="component" value="Unassembled WGS sequence"/>
</dbReference>
<dbReference type="Pfam" id="PF05437">
    <property type="entry name" value="AzlD"/>
    <property type="match status" value="1"/>
</dbReference>
<dbReference type="EMBL" id="BMOD01000009">
    <property type="protein sequence ID" value="GGJ38646.1"/>
    <property type="molecule type" value="Genomic_DNA"/>
</dbReference>
<dbReference type="InterPro" id="IPR008407">
    <property type="entry name" value="Brnchd-chn_aa_trnsp_AzlD"/>
</dbReference>
<proteinExistence type="predicted"/>
<gene>
    <name evidence="2" type="ORF">GCM10008938_25930</name>
</gene>
<feature type="transmembrane region" description="Helical" evidence="1">
    <location>
        <begin position="32"/>
        <end position="53"/>
    </location>
</feature>
<keyword evidence="3" id="KW-1185">Reference proteome</keyword>
<name>A0ABQ2D0E5_9DEIO</name>
<feature type="transmembrane region" description="Helical" evidence="1">
    <location>
        <begin position="65"/>
        <end position="94"/>
    </location>
</feature>
<protein>
    <recommendedName>
        <fullName evidence="4">Branched-chain amino acid transport</fullName>
    </recommendedName>
</protein>
<keyword evidence="1" id="KW-0812">Transmembrane</keyword>
<sequence length="98" mass="11114">MKFVLPILLMFLVTYATRFAGLSLGNARVPAFWLHFLKFIPVSVFTALVVLNFGSESKEFPVRLIAALVAGIVFYFHRQLWSCILVGMAVFWGLRAFL</sequence>
<evidence type="ECO:0008006" key="4">
    <source>
        <dbReference type="Google" id="ProtNLM"/>
    </source>
</evidence>
<organism evidence="2 3">
    <name type="scientific">Deinococcus roseus</name>
    <dbReference type="NCBI Taxonomy" id="392414"/>
    <lineage>
        <taxon>Bacteria</taxon>
        <taxon>Thermotogati</taxon>
        <taxon>Deinococcota</taxon>
        <taxon>Deinococci</taxon>
        <taxon>Deinococcales</taxon>
        <taxon>Deinococcaceae</taxon>
        <taxon>Deinococcus</taxon>
    </lineage>
</organism>
<keyword evidence="1" id="KW-0472">Membrane</keyword>
<evidence type="ECO:0000313" key="3">
    <source>
        <dbReference type="Proteomes" id="UP000632222"/>
    </source>
</evidence>
<reference evidence="3" key="1">
    <citation type="journal article" date="2019" name="Int. J. Syst. Evol. Microbiol.">
        <title>The Global Catalogue of Microorganisms (GCM) 10K type strain sequencing project: providing services to taxonomists for standard genome sequencing and annotation.</title>
        <authorList>
            <consortium name="The Broad Institute Genomics Platform"/>
            <consortium name="The Broad Institute Genome Sequencing Center for Infectious Disease"/>
            <person name="Wu L."/>
            <person name="Ma J."/>
        </authorList>
    </citation>
    <scope>NUCLEOTIDE SEQUENCE [LARGE SCALE GENOMIC DNA]</scope>
    <source>
        <strain evidence="3">JCM 14370</strain>
    </source>
</reference>
<dbReference type="RefSeq" id="WP_189003118.1">
    <property type="nucleotide sequence ID" value="NZ_BMOD01000009.1"/>
</dbReference>
<accession>A0ABQ2D0E5</accession>
<keyword evidence="1" id="KW-1133">Transmembrane helix</keyword>